<evidence type="ECO:0000313" key="4">
    <source>
        <dbReference type="EMBL" id="MBB6692557.1"/>
    </source>
</evidence>
<dbReference type="SUPFAM" id="SSF49265">
    <property type="entry name" value="Fibronectin type III"/>
    <property type="match status" value="1"/>
</dbReference>
<evidence type="ECO:0000259" key="3">
    <source>
        <dbReference type="PROSITE" id="PS51272"/>
    </source>
</evidence>
<organism evidence="4 5">
    <name type="scientific">Cohnella xylanilytica</name>
    <dbReference type="NCBI Taxonomy" id="557555"/>
    <lineage>
        <taxon>Bacteria</taxon>
        <taxon>Bacillati</taxon>
        <taxon>Bacillota</taxon>
        <taxon>Bacilli</taxon>
        <taxon>Bacillales</taxon>
        <taxon>Paenibacillaceae</taxon>
        <taxon>Cohnella</taxon>
    </lineage>
</organism>
<dbReference type="Pfam" id="PF12733">
    <property type="entry name" value="Cadherin-like"/>
    <property type="match status" value="1"/>
</dbReference>
<protein>
    <submittedName>
        <fullName evidence="4">S-layer homology domain-containing protein</fullName>
    </submittedName>
</protein>
<sequence length="2521" mass="268652">MWKHLERVFDKLYPIVADNVRLSPDGRYVSFIQYKYETGPSGGELHSSLELYDRETGTLEKVLPEDTSPEPVRFSMTPDARWFAFSGKPSYSDLTDSQVYLYDRQEEELLLVSRQPSGVPASGLSDYPSISDDGRFVAYDSSAPDLVEDDVDNFDVFVFDRDSGTNELVSRAKTTEDPEEIASGNSEKPSISGDGRYVAFESSSPFLVEGDENGNNDVFVFDREENQARLISIPETEGQSEEASGGASISADGEVVAFETYAGLAANDTNDQLDVYVYRKAENKVERVSVATDGSQNDFESYKPLISADGRFVSYETSPNTSDFAQAMVADLEAHSTKEVTVPESEEKLSLPLTELALSNEAAVAAFNAGYLVKDPSTGEEIPMVGLFIASNDKGEGEGPTWPDGSKLEATEVKPDRVTLTWTPASDAAGIKEYRLYANTERIAVVDGNTLSYTATELTPATEYTFRVEAVNAAGAATSGGPRVIVTTEADDRTLDVKLEFDRLSPMRLPLPNGTMTIMARAKTGRAITAKIAYATWLDEAGGKLPAPRAAETTANLVEKIPGSGAYEASFPVKAGVAELTSVTAVMTGAAGGPVEKKAAGLPLAVSGTLKATFDNPGGVDLNGAYLTAASLDGSGSSSAVLKGGEPILLEGLTPSDKYSVALYSATGKPLFAQSGVSVSAGLETSLAVHVAQSSRYRFKVTDENSKPVNGIRIEVWNEAATDYLAGYQTLTDGQTGWAEVEGSGLKFTAKFDYNGTKYDPVPDIPFTLKPGDNIIPITIQRSAEGKLQGKVTNPEGKPVFNALVTATQIYKGKPFVQKVYTDLNGTYQLTVLAGEVSVQAAQTGYHYFSDEGLKAVVEKGKSTTLDIPVRMAAQGMVTFKVHVKMVGGEWQGPVDMEQLRFKATLRSKFGGRVGYYQNAIQFQGQPGEDVEACISGVLNSPFEQCKTVRLDSEANGTVELWVEETGGIFKGAVPTEGSSWTNLNLYEVDGDKLTYVKSTSFRTGRFELHAPKAGAYRLEFNRSDSKTNRLSISYKQMSIREQETVDVGTIDLQDKKYFFQVTANGFLAQPNEVSPGGTLNLRAFYRNAGDNAVTGAKLKIDLPDGITPVTQPGGVRIPVKLNGADATAALKGRTLEVALGDIDRRAQGTVALQAKLDADFSLGQAQLSARIEGTAGGEPIGESLGYVQLDVPKVTLEAPELVSSAKVKVAGLAPAGSLVKIFDDDLLLETVTASSAGTWNGEVELTNVDGDNVHLLWAQAETGNKKLRSERHVVTYRENEPVLQQIAMAQYPNGKWLQLDVENGIAQLPYTVLPGNPFAFVLKFDEPDKVKNVKLYLGGQIGGPVTAEKGPDGLFRATVPTTNGTLGGLYVDYDTVKPKIVISREAPTEQETRDSLPPQMKDFKIVEKTPFKLEGNVYSGSAVIEFPELPDFKIKASEQIDLSPTTYRPTVEEIVEAEAIGLPLYNMTFDVKETEDGVVVKMSAYMPKAELFPSAKSEGESAVAALAFDPLEVLDEYGIDPGKYRGMIKVATEYNVVVQEVKAPLDKVKSQYSKYKKYSGRITKIMDSIEAATICPENIEATSQQASKALLVTVGGEIAKTAIGAWTGAMMLEGPAGAIGGLASKYISYRIDKYVDGEINKVATAGPTNPQSCEEDENYDDFETENIYKKRLKRVARLKWIYDPSGYVYEAVPANRLEGVRATVLYKESAKGEWKVWTDAPSYDQINPQLTDKEGRYGWDVPEGIWKVVWEKSGYETASSAELTVPPPHFDVNAGLVSKAPPLVDGIEAVVGADGSYVDVSFSKYLKAGEAIPASAVTVSGPGGAAVEGNAVFVELQDGEGGKLARKVRFAPSGEGLKEGEDYEVKVEAGSFVSYAGTSLLAGDDRVVKAVRRDAEGPVPVKAEAAGSRSAVRLVFDEPLKAGAILAPEAFNVSGAGVAVSSAVVEVPEGEGPPSAVVLTLSAPFPEGANVTVGAAAGAVTDVLGNPSEEKTLTLSGPNATLSGLAVEGGTLAEAFSADRTDYTVKVRSSAATVKIKATLAEAGGKLSIRGVKLDNAAFKEIEIPSDGVIPILVEAANHPDATKTYTLTVVRSSDPGPGTGGSGGSGGGADPNPAEGNIADIGKDAEVSVKDGDGGRKLAAISLKTETVLNAIKNAKNGEELFVQVPSAADSYDLVLPAEAFRALAEAKAKLRLKGDPASVVIDPEAWTSGFGDKASAVHFKVDRASAQEEKAWLDGLKAKFGGLTGGSGLYRFAAEAAEGDGTVPLTASRPDAALGYWTTTSSGSAAVYGYDPSLQAWSFVSDVSGTAGLKWAGADAKPRYYGIVAFANPFADIGGHWAKGHIEWMAARLYVNGITADAFQPDRKVTRAEFAAMLARIVGAKSEAAGASPFDDVKAEDWYYEAVRTVAAAKLIEGDGRGKFRPNDFVTREQMTAMSWRAYSLLVAGAVPAREEEIQSLLQPFADKGKIKSWASADVASALKAGLAQGVGGSRFDPDGVATRAQAATVLRRIAEKLENPS</sequence>
<dbReference type="EMBL" id="JACJVR010000054">
    <property type="protein sequence ID" value="MBB6692557.1"/>
    <property type="molecule type" value="Genomic_DNA"/>
</dbReference>
<dbReference type="CDD" id="cd00063">
    <property type="entry name" value="FN3"/>
    <property type="match status" value="1"/>
</dbReference>
<dbReference type="PROSITE" id="PS50853">
    <property type="entry name" value="FN3"/>
    <property type="match status" value="1"/>
</dbReference>
<dbReference type="InterPro" id="IPR013783">
    <property type="entry name" value="Ig-like_fold"/>
</dbReference>
<dbReference type="SMART" id="SM00060">
    <property type="entry name" value="FN3"/>
    <property type="match status" value="1"/>
</dbReference>
<dbReference type="SUPFAM" id="SSF49464">
    <property type="entry name" value="Carboxypeptidase regulatory domain-like"/>
    <property type="match status" value="1"/>
</dbReference>
<dbReference type="Gene3D" id="2.60.40.10">
    <property type="entry name" value="Immunoglobulins"/>
    <property type="match status" value="1"/>
</dbReference>
<dbReference type="Pfam" id="PF13620">
    <property type="entry name" value="CarboxypepD_reg"/>
    <property type="match status" value="1"/>
</dbReference>
<dbReference type="InterPro" id="IPR036116">
    <property type="entry name" value="FN3_sf"/>
</dbReference>
<feature type="region of interest" description="Disordered" evidence="1">
    <location>
        <begin position="169"/>
        <end position="194"/>
    </location>
</feature>
<evidence type="ECO:0000313" key="5">
    <source>
        <dbReference type="Proteomes" id="UP000553776"/>
    </source>
</evidence>
<evidence type="ECO:0000256" key="1">
    <source>
        <dbReference type="SAM" id="MobiDB-lite"/>
    </source>
</evidence>
<dbReference type="Proteomes" id="UP000553776">
    <property type="component" value="Unassembled WGS sequence"/>
</dbReference>
<reference evidence="4 5" key="1">
    <citation type="submission" date="2020-08" db="EMBL/GenBank/DDBJ databases">
        <title>Cohnella phylogeny.</title>
        <authorList>
            <person name="Dunlap C."/>
        </authorList>
    </citation>
    <scope>NUCLEOTIDE SEQUENCE [LARGE SCALE GENOMIC DNA]</scope>
    <source>
        <strain evidence="4 5">DSM 25239</strain>
    </source>
</reference>
<evidence type="ECO:0000259" key="2">
    <source>
        <dbReference type="PROSITE" id="PS50853"/>
    </source>
</evidence>
<feature type="region of interest" description="Disordered" evidence="1">
    <location>
        <begin position="2090"/>
        <end position="2121"/>
    </location>
</feature>
<dbReference type="InterPro" id="IPR025883">
    <property type="entry name" value="Cadherin-like_domain"/>
</dbReference>
<dbReference type="RefSeq" id="WP_185136544.1">
    <property type="nucleotide sequence ID" value="NZ_JACJVR010000054.1"/>
</dbReference>
<dbReference type="InterPro" id="IPR011042">
    <property type="entry name" value="6-blade_b-propeller_TolB-like"/>
</dbReference>
<dbReference type="Pfam" id="PF00041">
    <property type="entry name" value="fn3"/>
    <property type="match status" value="1"/>
</dbReference>
<dbReference type="Pfam" id="PF00395">
    <property type="entry name" value="SLH"/>
    <property type="match status" value="3"/>
</dbReference>
<dbReference type="InterPro" id="IPR001119">
    <property type="entry name" value="SLH_dom"/>
</dbReference>
<comment type="caution">
    <text evidence="4">The sequence shown here is derived from an EMBL/GenBank/DDBJ whole genome shotgun (WGS) entry which is preliminary data.</text>
</comment>
<dbReference type="Gene3D" id="2.120.10.30">
    <property type="entry name" value="TolB, C-terminal domain"/>
    <property type="match status" value="1"/>
</dbReference>
<dbReference type="InterPro" id="IPR008969">
    <property type="entry name" value="CarboxyPept-like_regulatory"/>
</dbReference>
<feature type="domain" description="SLH" evidence="3">
    <location>
        <begin position="2328"/>
        <end position="2391"/>
    </location>
</feature>
<keyword evidence="5" id="KW-1185">Reference proteome</keyword>
<dbReference type="InterPro" id="IPR003961">
    <property type="entry name" value="FN3_dom"/>
</dbReference>
<dbReference type="SUPFAM" id="SSF82171">
    <property type="entry name" value="DPP6 N-terminal domain-like"/>
    <property type="match status" value="1"/>
</dbReference>
<feature type="compositionally biased region" description="Gly residues" evidence="1">
    <location>
        <begin position="2099"/>
        <end position="2111"/>
    </location>
</feature>
<dbReference type="Gene3D" id="2.60.40.1120">
    <property type="entry name" value="Carboxypeptidase-like, regulatory domain"/>
    <property type="match status" value="1"/>
</dbReference>
<dbReference type="PANTHER" id="PTHR36842">
    <property type="entry name" value="PROTEIN TOLB HOMOLOG"/>
    <property type="match status" value="1"/>
</dbReference>
<dbReference type="PROSITE" id="PS51272">
    <property type="entry name" value="SLH"/>
    <property type="match status" value="3"/>
</dbReference>
<feature type="domain" description="SLH" evidence="3">
    <location>
        <begin position="2392"/>
        <end position="2452"/>
    </location>
</feature>
<feature type="domain" description="SLH" evidence="3">
    <location>
        <begin position="2461"/>
        <end position="2521"/>
    </location>
</feature>
<gene>
    <name evidence="4" type="ORF">H7B90_14200</name>
</gene>
<accession>A0A841TVK5</accession>
<name>A0A841TVK5_9BACL</name>
<proteinExistence type="predicted"/>
<feature type="domain" description="Fibronectin type-III" evidence="2">
    <location>
        <begin position="404"/>
        <end position="491"/>
    </location>
</feature>